<evidence type="ECO:0000313" key="2">
    <source>
        <dbReference type="EMBL" id="CAF1089830.1"/>
    </source>
</evidence>
<dbReference type="AlphaFoldDB" id="A0A814NB88"/>
<gene>
    <name evidence="3" type="ORF">EDS130_LOCUS42167</name>
    <name evidence="2" type="ORF">XAT740_LOCUS17775</name>
</gene>
<evidence type="ECO:0000256" key="1">
    <source>
        <dbReference type="SAM" id="SignalP"/>
    </source>
</evidence>
<evidence type="ECO:0000313" key="3">
    <source>
        <dbReference type="EMBL" id="CAF1493446.1"/>
    </source>
</evidence>
<dbReference type="Proteomes" id="UP000663852">
    <property type="component" value="Unassembled WGS sequence"/>
</dbReference>
<feature type="chain" id="PRO_5036225356" evidence="1">
    <location>
        <begin position="22"/>
        <end position="116"/>
    </location>
</feature>
<name>A0A814NB88_ADIRI</name>
<keyword evidence="4" id="KW-1185">Reference proteome</keyword>
<proteinExistence type="predicted"/>
<dbReference type="Proteomes" id="UP000663828">
    <property type="component" value="Unassembled WGS sequence"/>
</dbReference>
<reference evidence="2" key="1">
    <citation type="submission" date="2021-02" db="EMBL/GenBank/DDBJ databases">
        <authorList>
            <person name="Nowell W R."/>
        </authorList>
    </citation>
    <scope>NUCLEOTIDE SEQUENCE</scope>
</reference>
<dbReference type="OrthoDB" id="10471752at2759"/>
<sequence length="116" mass="13056">MVKKTTVILLALTIMTLVVTCKELDLSSENLGENNDLERHIDGYFESMLEETLEKRGKCRTIGAKCGKNHKKCCSHLCLWGKCTECGGKQHCKTCPYEGAFVPHNGYVTYSYNCKN</sequence>
<comment type="caution">
    <text evidence="2">The sequence shown here is derived from an EMBL/GenBank/DDBJ whole genome shotgun (WGS) entry which is preliminary data.</text>
</comment>
<evidence type="ECO:0000313" key="4">
    <source>
        <dbReference type="Proteomes" id="UP000663828"/>
    </source>
</evidence>
<feature type="signal peptide" evidence="1">
    <location>
        <begin position="1"/>
        <end position="21"/>
    </location>
</feature>
<accession>A0A814NB88</accession>
<keyword evidence="1" id="KW-0732">Signal</keyword>
<dbReference type="EMBL" id="CAJNOR010001168">
    <property type="protein sequence ID" value="CAF1089830.1"/>
    <property type="molecule type" value="Genomic_DNA"/>
</dbReference>
<protein>
    <submittedName>
        <fullName evidence="2">Uncharacterized protein</fullName>
    </submittedName>
</protein>
<organism evidence="2 4">
    <name type="scientific">Adineta ricciae</name>
    <name type="common">Rotifer</name>
    <dbReference type="NCBI Taxonomy" id="249248"/>
    <lineage>
        <taxon>Eukaryota</taxon>
        <taxon>Metazoa</taxon>
        <taxon>Spiralia</taxon>
        <taxon>Gnathifera</taxon>
        <taxon>Rotifera</taxon>
        <taxon>Eurotatoria</taxon>
        <taxon>Bdelloidea</taxon>
        <taxon>Adinetida</taxon>
        <taxon>Adinetidae</taxon>
        <taxon>Adineta</taxon>
    </lineage>
</organism>
<dbReference type="EMBL" id="CAJNOJ010000597">
    <property type="protein sequence ID" value="CAF1493446.1"/>
    <property type="molecule type" value="Genomic_DNA"/>
</dbReference>